<evidence type="ECO:0000256" key="1">
    <source>
        <dbReference type="SAM" id="MobiDB-lite"/>
    </source>
</evidence>
<evidence type="ECO:0000313" key="2">
    <source>
        <dbReference type="EMBL" id="CAD7269851.1"/>
    </source>
</evidence>
<sequence length="26" mass="2850">MSQVPPGETEGSQQFPSPADFNRKQS</sequence>
<gene>
    <name evidence="2" type="ORF">TSIB3V08_LOCUS13851</name>
</gene>
<proteinExistence type="predicted"/>
<organism evidence="2">
    <name type="scientific">Timema shepardi</name>
    <name type="common">Walking stick</name>
    <dbReference type="NCBI Taxonomy" id="629360"/>
    <lineage>
        <taxon>Eukaryota</taxon>
        <taxon>Metazoa</taxon>
        <taxon>Ecdysozoa</taxon>
        <taxon>Arthropoda</taxon>
        <taxon>Hexapoda</taxon>
        <taxon>Insecta</taxon>
        <taxon>Pterygota</taxon>
        <taxon>Neoptera</taxon>
        <taxon>Polyneoptera</taxon>
        <taxon>Phasmatodea</taxon>
        <taxon>Timematodea</taxon>
        <taxon>Timematoidea</taxon>
        <taxon>Timematidae</taxon>
        <taxon>Timema</taxon>
    </lineage>
</organism>
<name>A0A7R9G8E0_TIMSH</name>
<accession>A0A7R9G8E0</accession>
<dbReference type="AlphaFoldDB" id="A0A7R9G8E0"/>
<dbReference type="EMBL" id="OC037836">
    <property type="protein sequence ID" value="CAD7269851.1"/>
    <property type="molecule type" value="Genomic_DNA"/>
</dbReference>
<protein>
    <submittedName>
        <fullName evidence="2">Uncharacterized protein</fullName>
    </submittedName>
</protein>
<feature type="region of interest" description="Disordered" evidence="1">
    <location>
        <begin position="1"/>
        <end position="26"/>
    </location>
</feature>
<reference evidence="2" key="1">
    <citation type="submission" date="2020-11" db="EMBL/GenBank/DDBJ databases">
        <authorList>
            <person name="Tran Van P."/>
        </authorList>
    </citation>
    <scope>NUCLEOTIDE SEQUENCE</scope>
</reference>